<comment type="caution">
    <text evidence="17">The sequence shown here is derived from an EMBL/GenBank/DDBJ whole genome shotgun (WGS) entry which is preliminary data.</text>
</comment>
<evidence type="ECO:0000256" key="11">
    <source>
        <dbReference type="ARBA" id="ARBA00022989"/>
    </source>
</evidence>
<dbReference type="InterPro" id="IPR003660">
    <property type="entry name" value="HAMP_dom"/>
</dbReference>
<proteinExistence type="predicted"/>
<dbReference type="PROSITE" id="PS50885">
    <property type="entry name" value="HAMP"/>
    <property type="match status" value="1"/>
</dbReference>
<dbReference type="CDD" id="cd00082">
    <property type="entry name" value="HisKA"/>
    <property type="match status" value="1"/>
</dbReference>
<keyword evidence="6 14" id="KW-0808">Transferase</keyword>
<evidence type="ECO:0000256" key="1">
    <source>
        <dbReference type="ARBA" id="ARBA00000085"/>
    </source>
</evidence>
<evidence type="ECO:0000313" key="17">
    <source>
        <dbReference type="EMBL" id="RCJ04867.1"/>
    </source>
</evidence>
<dbReference type="Pfam" id="PF02518">
    <property type="entry name" value="HATPase_c"/>
    <property type="match status" value="1"/>
</dbReference>
<evidence type="ECO:0000256" key="10">
    <source>
        <dbReference type="ARBA" id="ARBA00022840"/>
    </source>
</evidence>
<dbReference type="NCBIfam" id="TIGR01386">
    <property type="entry name" value="cztS_silS_copS"/>
    <property type="match status" value="1"/>
</dbReference>
<dbReference type="InterPro" id="IPR003661">
    <property type="entry name" value="HisK_dim/P_dom"/>
</dbReference>
<evidence type="ECO:0000256" key="6">
    <source>
        <dbReference type="ARBA" id="ARBA00022679"/>
    </source>
</evidence>
<dbReference type="SUPFAM" id="SSF47384">
    <property type="entry name" value="Homodimeric domain of signal transducing histidine kinase"/>
    <property type="match status" value="1"/>
</dbReference>
<sequence length="468" mass="49812">MKSAGSLTARLALAFALIAGGAFAGVGLYLYHALAMQIIERDDAELLRKAARARAELAETGASNAERWSELGGVVAGNAEYGLLASASDGTPLVAAGAKPGVPPEAPVLPQGAPIGPASIRAWSGADGLPVRGISMLAHAGAQPLPVQVTVYQVAVSRMALLRAYRWKLVLATCLGALAAGGLGYAALRTGMAPLRRIAAGTRAVTFTSGALPVDPSLLPAELNELALALQHMIERLRERYERLSQFSADLAHDFRTPINNLLGQTQVALASDRSVEEYQALLVSNVEEYERLGRMIENMLFLARADNARVAVRYAELDLATELERQADYFELLADARGITILVDARGQVYADPALLRRAIGNLISNAVRYAPTGTQVRLWAREMGAQVRIEVSNPGPGIAAEHLPKLFDRFFRADPARANSGESSGIGLAIVKTIMDLHHGTAQAESTPGQVTCFRLVFPGRAEPGQ</sequence>
<evidence type="ECO:0000256" key="5">
    <source>
        <dbReference type="ARBA" id="ARBA00022553"/>
    </source>
</evidence>
<evidence type="ECO:0000256" key="8">
    <source>
        <dbReference type="ARBA" id="ARBA00022741"/>
    </source>
</evidence>
<evidence type="ECO:0000256" key="3">
    <source>
        <dbReference type="ARBA" id="ARBA00022475"/>
    </source>
</evidence>
<dbReference type="PROSITE" id="PS50109">
    <property type="entry name" value="HIS_KIN"/>
    <property type="match status" value="1"/>
</dbReference>
<dbReference type="InterPro" id="IPR005467">
    <property type="entry name" value="His_kinase_dom"/>
</dbReference>
<dbReference type="Proteomes" id="UP000253501">
    <property type="component" value="Unassembled WGS sequence"/>
</dbReference>
<dbReference type="FunFam" id="3.30.565.10:FF:000006">
    <property type="entry name" value="Sensor histidine kinase WalK"/>
    <property type="match status" value="1"/>
</dbReference>
<dbReference type="AlphaFoldDB" id="A0A367PCB8"/>
<dbReference type="InterPro" id="IPR036097">
    <property type="entry name" value="HisK_dim/P_sf"/>
</dbReference>
<dbReference type="GO" id="GO:0005524">
    <property type="term" value="F:ATP binding"/>
    <property type="evidence" value="ECO:0007669"/>
    <property type="project" value="UniProtKB-KW"/>
</dbReference>
<name>A0A367PCB8_CUPNE</name>
<dbReference type="CDD" id="cd00075">
    <property type="entry name" value="HATPase"/>
    <property type="match status" value="1"/>
</dbReference>
<dbReference type="GO" id="GO:0000155">
    <property type="term" value="F:phosphorelay sensor kinase activity"/>
    <property type="evidence" value="ECO:0007669"/>
    <property type="project" value="InterPro"/>
</dbReference>
<dbReference type="PANTHER" id="PTHR45436:SF3">
    <property type="entry name" value="SENSOR HISTIDINE KINASE HPRS"/>
    <property type="match status" value="1"/>
</dbReference>
<evidence type="ECO:0000259" key="16">
    <source>
        <dbReference type="PROSITE" id="PS50885"/>
    </source>
</evidence>
<dbReference type="InterPro" id="IPR050428">
    <property type="entry name" value="TCS_sensor_his_kinase"/>
</dbReference>
<evidence type="ECO:0000259" key="15">
    <source>
        <dbReference type="PROSITE" id="PS50109"/>
    </source>
</evidence>
<evidence type="ECO:0000256" key="13">
    <source>
        <dbReference type="ARBA" id="ARBA00023136"/>
    </source>
</evidence>
<dbReference type="Pfam" id="PF00512">
    <property type="entry name" value="HisKA"/>
    <property type="match status" value="1"/>
</dbReference>
<dbReference type="Gene3D" id="3.30.565.10">
    <property type="entry name" value="Histidine kinase-like ATPase, C-terminal domain"/>
    <property type="match status" value="1"/>
</dbReference>
<keyword evidence="12 14" id="KW-0902">Two-component regulatory system</keyword>
<dbReference type="Pfam" id="PF00672">
    <property type="entry name" value="HAMP"/>
    <property type="match status" value="1"/>
</dbReference>
<keyword evidence="13 14" id="KW-0472">Membrane</keyword>
<keyword evidence="4 14" id="KW-0997">Cell inner membrane</keyword>
<comment type="subcellular location">
    <subcellularLocation>
        <location evidence="2">Cell inner membrane</location>
        <topology evidence="2">Multi-pass membrane protein</topology>
    </subcellularLocation>
</comment>
<keyword evidence="7 14" id="KW-0812">Transmembrane</keyword>
<feature type="domain" description="HAMP" evidence="16">
    <location>
        <begin position="189"/>
        <end position="242"/>
    </location>
</feature>
<evidence type="ECO:0000313" key="18">
    <source>
        <dbReference type="Proteomes" id="UP000253501"/>
    </source>
</evidence>
<keyword evidence="10 14" id="KW-0067">ATP-binding</keyword>
<keyword evidence="9 14" id="KW-0418">Kinase</keyword>
<dbReference type="SUPFAM" id="SSF55874">
    <property type="entry name" value="ATPase domain of HSP90 chaperone/DNA topoisomerase II/histidine kinase"/>
    <property type="match status" value="1"/>
</dbReference>
<evidence type="ECO:0000256" key="14">
    <source>
        <dbReference type="RuleBase" id="RU364088"/>
    </source>
</evidence>
<feature type="domain" description="Histidine kinase" evidence="15">
    <location>
        <begin position="250"/>
        <end position="464"/>
    </location>
</feature>
<evidence type="ECO:0000256" key="2">
    <source>
        <dbReference type="ARBA" id="ARBA00004429"/>
    </source>
</evidence>
<evidence type="ECO:0000256" key="4">
    <source>
        <dbReference type="ARBA" id="ARBA00022519"/>
    </source>
</evidence>
<dbReference type="SMART" id="SM00387">
    <property type="entry name" value="HATPase_c"/>
    <property type="match status" value="1"/>
</dbReference>
<dbReference type="InterPro" id="IPR006290">
    <property type="entry name" value="CztS_silS_copS"/>
</dbReference>
<dbReference type="Gene3D" id="1.10.287.130">
    <property type="match status" value="1"/>
</dbReference>
<gene>
    <name evidence="17" type="ORF">DDK22_29680</name>
</gene>
<comment type="catalytic activity">
    <reaction evidence="1 14">
        <text>ATP + protein L-histidine = ADP + protein N-phospho-L-histidine.</text>
        <dbReference type="EC" id="2.7.13.3"/>
    </reaction>
</comment>
<evidence type="ECO:0000256" key="7">
    <source>
        <dbReference type="ARBA" id="ARBA00022692"/>
    </source>
</evidence>
<keyword evidence="5" id="KW-0597">Phosphoprotein</keyword>
<keyword evidence="3 14" id="KW-1003">Cell membrane</keyword>
<dbReference type="InterPro" id="IPR004358">
    <property type="entry name" value="Sig_transdc_His_kin-like_C"/>
</dbReference>
<evidence type="ECO:0000256" key="12">
    <source>
        <dbReference type="ARBA" id="ARBA00023012"/>
    </source>
</evidence>
<dbReference type="GO" id="GO:0005886">
    <property type="term" value="C:plasma membrane"/>
    <property type="evidence" value="ECO:0007669"/>
    <property type="project" value="UniProtKB-SubCell"/>
</dbReference>
<dbReference type="InterPro" id="IPR003594">
    <property type="entry name" value="HATPase_dom"/>
</dbReference>
<dbReference type="EMBL" id="QDHA01000088">
    <property type="protein sequence ID" value="RCJ04867.1"/>
    <property type="molecule type" value="Genomic_DNA"/>
</dbReference>
<keyword evidence="8 14" id="KW-0547">Nucleotide-binding</keyword>
<comment type="function">
    <text evidence="14">Member of a two-component regulatory system.</text>
</comment>
<dbReference type="RefSeq" id="WP_114135021.1">
    <property type="nucleotide sequence ID" value="NZ_CP068435.1"/>
</dbReference>
<dbReference type="Gene3D" id="6.10.340.10">
    <property type="match status" value="1"/>
</dbReference>
<dbReference type="EC" id="2.7.13.3" evidence="14"/>
<keyword evidence="11 14" id="KW-1133">Transmembrane helix</keyword>
<dbReference type="InterPro" id="IPR036890">
    <property type="entry name" value="HATPase_C_sf"/>
</dbReference>
<feature type="transmembrane region" description="Helical" evidence="14">
    <location>
        <begin position="169"/>
        <end position="188"/>
    </location>
</feature>
<dbReference type="SMART" id="SM00388">
    <property type="entry name" value="HisKA"/>
    <property type="match status" value="1"/>
</dbReference>
<accession>A0A367PCB8</accession>
<reference evidence="17 18" key="1">
    <citation type="submission" date="2018-04" db="EMBL/GenBank/DDBJ databases">
        <title>Cupriavidus necator CR12 genome sequencing and assembly.</title>
        <authorList>
            <person name="Ben Fekih I."/>
            <person name="Mazhar H.S."/>
            <person name="Bello S.K."/>
            <person name="Rensing C."/>
        </authorList>
    </citation>
    <scope>NUCLEOTIDE SEQUENCE [LARGE SCALE GENOMIC DNA]</scope>
    <source>
        <strain evidence="17 18">CR12</strain>
    </source>
</reference>
<evidence type="ECO:0000256" key="9">
    <source>
        <dbReference type="ARBA" id="ARBA00022777"/>
    </source>
</evidence>
<organism evidence="17 18">
    <name type="scientific">Cupriavidus necator</name>
    <name type="common">Alcaligenes eutrophus</name>
    <name type="synonym">Ralstonia eutropha</name>
    <dbReference type="NCBI Taxonomy" id="106590"/>
    <lineage>
        <taxon>Bacteria</taxon>
        <taxon>Pseudomonadati</taxon>
        <taxon>Pseudomonadota</taxon>
        <taxon>Betaproteobacteria</taxon>
        <taxon>Burkholderiales</taxon>
        <taxon>Burkholderiaceae</taxon>
        <taxon>Cupriavidus</taxon>
    </lineage>
</organism>
<feature type="transmembrane region" description="Helical" evidence="14">
    <location>
        <begin position="12"/>
        <end position="31"/>
    </location>
</feature>
<dbReference type="PANTHER" id="PTHR45436">
    <property type="entry name" value="SENSOR HISTIDINE KINASE YKOH"/>
    <property type="match status" value="1"/>
</dbReference>
<dbReference type="SMART" id="SM00304">
    <property type="entry name" value="HAMP"/>
    <property type="match status" value="1"/>
</dbReference>
<protein>
    <recommendedName>
        <fullName evidence="14">Sensor protein</fullName>
        <ecNumber evidence="14">2.7.13.3</ecNumber>
    </recommendedName>
</protein>
<dbReference type="PRINTS" id="PR00344">
    <property type="entry name" value="BCTRLSENSOR"/>
</dbReference>